<evidence type="ECO:0000256" key="1">
    <source>
        <dbReference type="SAM" id="MobiDB-lite"/>
    </source>
</evidence>
<proteinExistence type="predicted"/>
<dbReference type="Proteomes" id="UP000657918">
    <property type="component" value="Unassembled WGS sequence"/>
</dbReference>
<gene>
    <name evidence="2" type="ORF">SADUNF_Sadunf14G0034900</name>
</gene>
<name>A0A835JHT6_9ROSI</name>
<feature type="region of interest" description="Disordered" evidence="1">
    <location>
        <begin position="1"/>
        <end position="24"/>
    </location>
</feature>
<protein>
    <submittedName>
        <fullName evidence="2">Uncharacterized protein</fullName>
    </submittedName>
</protein>
<reference evidence="2 3" key="1">
    <citation type="submission" date="2020-10" db="EMBL/GenBank/DDBJ databases">
        <title>Plant Genome Project.</title>
        <authorList>
            <person name="Zhang R.-G."/>
        </authorList>
    </citation>
    <scope>NUCLEOTIDE SEQUENCE [LARGE SCALE GENOMIC DNA]</scope>
    <source>
        <strain evidence="2">FAFU-HL-1</strain>
        <tissue evidence="2">Leaf</tissue>
    </source>
</reference>
<dbReference type="EMBL" id="JADGMS010000014">
    <property type="protein sequence ID" value="KAF9668739.1"/>
    <property type="molecule type" value="Genomic_DNA"/>
</dbReference>
<evidence type="ECO:0000313" key="2">
    <source>
        <dbReference type="EMBL" id="KAF9668739.1"/>
    </source>
</evidence>
<comment type="caution">
    <text evidence="2">The sequence shown here is derived from an EMBL/GenBank/DDBJ whole genome shotgun (WGS) entry which is preliminary data.</text>
</comment>
<dbReference type="AlphaFoldDB" id="A0A835JHT6"/>
<organism evidence="2 3">
    <name type="scientific">Salix dunnii</name>
    <dbReference type="NCBI Taxonomy" id="1413687"/>
    <lineage>
        <taxon>Eukaryota</taxon>
        <taxon>Viridiplantae</taxon>
        <taxon>Streptophyta</taxon>
        <taxon>Embryophyta</taxon>
        <taxon>Tracheophyta</taxon>
        <taxon>Spermatophyta</taxon>
        <taxon>Magnoliopsida</taxon>
        <taxon>eudicotyledons</taxon>
        <taxon>Gunneridae</taxon>
        <taxon>Pentapetalae</taxon>
        <taxon>rosids</taxon>
        <taxon>fabids</taxon>
        <taxon>Malpighiales</taxon>
        <taxon>Salicaceae</taxon>
        <taxon>Saliceae</taxon>
        <taxon>Salix</taxon>
    </lineage>
</organism>
<evidence type="ECO:0000313" key="3">
    <source>
        <dbReference type="Proteomes" id="UP000657918"/>
    </source>
</evidence>
<sequence>MTAKKEFKGSRTLSGEEEIGETGSGGAIETQWCWWWATASMAPLVWGVSAYKRGLPLCGFRRLCFHCFPSSLWHSQGTRIYRTGRKYEDWTWGSSKSCKRLSENEFGSYCLAFLPYVHRL</sequence>
<accession>A0A835JHT6</accession>
<keyword evidence="3" id="KW-1185">Reference proteome</keyword>